<evidence type="ECO:0000313" key="1">
    <source>
        <dbReference type="EnsemblMetazoa" id="PPA06898.1"/>
    </source>
</evidence>
<accession>A0A2A6BAH0</accession>
<gene>
    <name evidence="1" type="primary">WBGene00096452</name>
</gene>
<sequence length="228" mass="27428">MEVNVIGDEKDNMRRMEEEKRIKEMERIQLEEEERRLREIALTKKRERDEEEAKFAEKQRLIEEKRKEAEMEAARKKAEIDEEERRREQEDLELEMQRKAFEEEMNKKREEIRRRSEESKRQREQEEVQYKGLAKEGLSMYRIPPLPYLIIGIVVLFEIRMGECFLDVDRVLDCLHWDRVDSTVDAACAAARSGTDAPEILLRGRSDHTEDQIQLIQIVLAREERPIR</sequence>
<organism evidence="1 2">
    <name type="scientific">Pristionchus pacificus</name>
    <name type="common">Parasitic nematode worm</name>
    <dbReference type="NCBI Taxonomy" id="54126"/>
    <lineage>
        <taxon>Eukaryota</taxon>
        <taxon>Metazoa</taxon>
        <taxon>Ecdysozoa</taxon>
        <taxon>Nematoda</taxon>
        <taxon>Chromadorea</taxon>
        <taxon>Rhabditida</taxon>
        <taxon>Rhabditina</taxon>
        <taxon>Diplogasteromorpha</taxon>
        <taxon>Diplogasteroidea</taxon>
        <taxon>Neodiplogasteridae</taxon>
        <taxon>Pristionchus</taxon>
    </lineage>
</organism>
<dbReference type="EnsemblMetazoa" id="PPA06898.1">
    <property type="protein sequence ID" value="PPA06898.1"/>
    <property type="gene ID" value="WBGene00096452"/>
</dbReference>
<accession>A0A8R1U7C7</accession>
<proteinExistence type="predicted"/>
<protein>
    <submittedName>
        <fullName evidence="1">Uncharacterized protein</fullName>
    </submittedName>
</protein>
<dbReference type="Proteomes" id="UP000005239">
    <property type="component" value="Unassembled WGS sequence"/>
</dbReference>
<name>A0A2A6BAH0_PRIPA</name>
<reference evidence="1" key="2">
    <citation type="submission" date="2022-06" db="UniProtKB">
        <authorList>
            <consortium name="EnsemblMetazoa"/>
        </authorList>
    </citation>
    <scope>IDENTIFICATION</scope>
    <source>
        <strain evidence="1">PS312</strain>
    </source>
</reference>
<evidence type="ECO:0000313" key="2">
    <source>
        <dbReference type="Proteomes" id="UP000005239"/>
    </source>
</evidence>
<keyword evidence="2" id="KW-1185">Reference proteome</keyword>
<reference evidence="2" key="1">
    <citation type="journal article" date="2008" name="Nat. Genet.">
        <title>The Pristionchus pacificus genome provides a unique perspective on nematode lifestyle and parasitism.</title>
        <authorList>
            <person name="Dieterich C."/>
            <person name="Clifton S.W."/>
            <person name="Schuster L.N."/>
            <person name="Chinwalla A."/>
            <person name="Delehaunty K."/>
            <person name="Dinkelacker I."/>
            <person name="Fulton L."/>
            <person name="Fulton R."/>
            <person name="Godfrey J."/>
            <person name="Minx P."/>
            <person name="Mitreva M."/>
            <person name="Roeseler W."/>
            <person name="Tian H."/>
            <person name="Witte H."/>
            <person name="Yang S.P."/>
            <person name="Wilson R.K."/>
            <person name="Sommer R.J."/>
        </authorList>
    </citation>
    <scope>NUCLEOTIDE SEQUENCE [LARGE SCALE GENOMIC DNA]</scope>
    <source>
        <strain evidence="2">PS312</strain>
    </source>
</reference>
<dbReference type="AlphaFoldDB" id="A0A2A6BAH0"/>